<dbReference type="Proteomes" id="UP000265520">
    <property type="component" value="Unassembled WGS sequence"/>
</dbReference>
<accession>A0A392Q2D5</accession>
<protein>
    <submittedName>
        <fullName evidence="1">Uncharacterized protein</fullName>
    </submittedName>
</protein>
<keyword evidence="2" id="KW-1185">Reference proteome</keyword>
<dbReference type="AlphaFoldDB" id="A0A392Q2D5"/>
<evidence type="ECO:0000313" key="2">
    <source>
        <dbReference type="Proteomes" id="UP000265520"/>
    </source>
</evidence>
<comment type="caution">
    <text evidence="1">The sequence shown here is derived from an EMBL/GenBank/DDBJ whole genome shotgun (WGS) entry which is preliminary data.</text>
</comment>
<feature type="non-terminal residue" evidence="1">
    <location>
        <position position="180"/>
    </location>
</feature>
<evidence type="ECO:0000313" key="1">
    <source>
        <dbReference type="EMBL" id="MCI18248.1"/>
    </source>
</evidence>
<dbReference type="EMBL" id="LXQA010109250">
    <property type="protein sequence ID" value="MCI18248.1"/>
    <property type="molecule type" value="Genomic_DNA"/>
</dbReference>
<organism evidence="1 2">
    <name type="scientific">Trifolium medium</name>
    <dbReference type="NCBI Taxonomy" id="97028"/>
    <lineage>
        <taxon>Eukaryota</taxon>
        <taxon>Viridiplantae</taxon>
        <taxon>Streptophyta</taxon>
        <taxon>Embryophyta</taxon>
        <taxon>Tracheophyta</taxon>
        <taxon>Spermatophyta</taxon>
        <taxon>Magnoliopsida</taxon>
        <taxon>eudicotyledons</taxon>
        <taxon>Gunneridae</taxon>
        <taxon>Pentapetalae</taxon>
        <taxon>rosids</taxon>
        <taxon>fabids</taxon>
        <taxon>Fabales</taxon>
        <taxon>Fabaceae</taxon>
        <taxon>Papilionoideae</taxon>
        <taxon>50 kb inversion clade</taxon>
        <taxon>NPAAA clade</taxon>
        <taxon>Hologalegina</taxon>
        <taxon>IRL clade</taxon>
        <taxon>Trifolieae</taxon>
        <taxon>Trifolium</taxon>
    </lineage>
</organism>
<feature type="non-terminal residue" evidence="1">
    <location>
        <position position="1"/>
    </location>
</feature>
<proteinExistence type="predicted"/>
<name>A0A392Q2D5_9FABA</name>
<sequence length="180" mass="21007">ARSLYISIGIDKSYRVVGDSDEWEAVLPGEDYAVSDRPLYCVVPMHEVVIESIQVSLPFTKFEVFVLNFLMVAPSQIHPFGWALIKAYQFWFAHMRWRLALRLFFTLFHVTRHKEGGRFGLISFNQSDRLFEDFTDIPEDFLRRFYWGKLTDNAAASEKAFHKYVDSLEMVSVPDPRDPS</sequence>
<reference evidence="1 2" key="1">
    <citation type="journal article" date="2018" name="Front. Plant Sci.">
        <title>Red Clover (Trifolium pratense) and Zigzag Clover (T. medium) - A Picture of Genomic Similarities and Differences.</title>
        <authorList>
            <person name="Dluhosova J."/>
            <person name="Istvanek J."/>
            <person name="Nedelnik J."/>
            <person name="Repkova J."/>
        </authorList>
    </citation>
    <scope>NUCLEOTIDE SEQUENCE [LARGE SCALE GENOMIC DNA]</scope>
    <source>
        <strain evidence="2">cv. 10/8</strain>
        <tissue evidence="1">Leaf</tissue>
    </source>
</reference>